<dbReference type="Pfam" id="PF03704">
    <property type="entry name" value="BTAD"/>
    <property type="match status" value="1"/>
</dbReference>
<dbReference type="Proteomes" id="UP000675781">
    <property type="component" value="Unassembled WGS sequence"/>
</dbReference>
<evidence type="ECO:0000259" key="6">
    <source>
        <dbReference type="PROSITE" id="PS51755"/>
    </source>
</evidence>
<evidence type="ECO:0000313" key="7">
    <source>
        <dbReference type="EMBL" id="MBR7838136.1"/>
    </source>
</evidence>
<dbReference type="Gene3D" id="1.10.10.10">
    <property type="entry name" value="Winged helix-like DNA-binding domain superfamily/Winged helix DNA-binding domain"/>
    <property type="match status" value="1"/>
</dbReference>
<evidence type="ECO:0000256" key="5">
    <source>
        <dbReference type="PROSITE-ProRule" id="PRU01091"/>
    </source>
</evidence>
<feature type="DNA-binding region" description="OmpR/PhoB-type" evidence="5">
    <location>
        <begin position="1"/>
        <end position="94"/>
    </location>
</feature>
<comment type="similarity">
    <text evidence="1">Belongs to the AfsR/DnrI/RedD regulatory family.</text>
</comment>
<dbReference type="GO" id="GO:0043531">
    <property type="term" value="F:ADP binding"/>
    <property type="evidence" value="ECO:0007669"/>
    <property type="project" value="InterPro"/>
</dbReference>
<dbReference type="AlphaFoldDB" id="A0A941IW03"/>
<evidence type="ECO:0000256" key="4">
    <source>
        <dbReference type="ARBA" id="ARBA00023163"/>
    </source>
</evidence>
<gene>
    <name evidence="7" type="ORF">KDL01_32995</name>
</gene>
<evidence type="ECO:0000256" key="3">
    <source>
        <dbReference type="ARBA" id="ARBA00023125"/>
    </source>
</evidence>
<dbReference type="PRINTS" id="PR00364">
    <property type="entry name" value="DISEASERSIST"/>
</dbReference>
<dbReference type="GO" id="GO:0006355">
    <property type="term" value="P:regulation of DNA-templated transcription"/>
    <property type="evidence" value="ECO:0007669"/>
    <property type="project" value="InterPro"/>
</dbReference>
<keyword evidence="4" id="KW-0804">Transcription</keyword>
<proteinExistence type="inferred from homology"/>
<dbReference type="InterPro" id="IPR051677">
    <property type="entry name" value="AfsR-DnrI-RedD_regulator"/>
</dbReference>
<keyword evidence="8" id="KW-1185">Reference proteome</keyword>
<dbReference type="Gene3D" id="3.40.50.300">
    <property type="entry name" value="P-loop containing nucleotide triphosphate hydrolases"/>
    <property type="match status" value="1"/>
</dbReference>
<dbReference type="GO" id="GO:0000160">
    <property type="term" value="P:phosphorelay signal transduction system"/>
    <property type="evidence" value="ECO:0007669"/>
    <property type="project" value="InterPro"/>
</dbReference>
<keyword evidence="2" id="KW-0805">Transcription regulation</keyword>
<dbReference type="InterPro" id="IPR001867">
    <property type="entry name" value="OmpR/PhoB-type_DNA-bd"/>
</dbReference>
<dbReference type="InterPro" id="IPR002182">
    <property type="entry name" value="NB-ARC"/>
</dbReference>
<dbReference type="SUPFAM" id="SSF52540">
    <property type="entry name" value="P-loop containing nucleoside triphosphate hydrolases"/>
    <property type="match status" value="1"/>
</dbReference>
<name>A0A941IW03_9ACTN</name>
<dbReference type="InterPro" id="IPR016032">
    <property type="entry name" value="Sig_transdc_resp-reg_C-effctor"/>
</dbReference>
<dbReference type="RefSeq" id="WP_212532597.1">
    <property type="nucleotide sequence ID" value="NZ_JAGSOG010000260.1"/>
</dbReference>
<dbReference type="SUPFAM" id="SSF48452">
    <property type="entry name" value="TPR-like"/>
    <property type="match status" value="1"/>
</dbReference>
<dbReference type="PANTHER" id="PTHR35807:SF1">
    <property type="entry name" value="TRANSCRIPTIONAL REGULATOR REDD"/>
    <property type="match status" value="1"/>
</dbReference>
<dbReference type="EMBL" id="JAGSOG010000260">
    <property type="protein sequence ID" value="MBR7838136.1"/>
    <property type="molecule type" value="Genomic_DNA"/>
</dbReference>
<dbReference type="SMART" id="SM01043">
    <property type="entry name" value="BTAD"/>
    <property type="match status" value="1"/>
</dbReference>
<dbReference type="PROSITE" id="PS51755">
    <property type="entry name" value="OMPR_PHOB"/>
    <property type="match status" value="1"/>
</dbReference>
<dbReference type="SMART" id="SM00862">
    <property type="entry name" value="Trans_reg_C"/>
    <property type="match status" value="1"/>
</dbReference>
<evidence type="ECO:0000256" key="2">
    <source>
        <dbReference type="ARBA" id="ARBA00023015"/>
    </source>
</evidence>
<dbReference type="Pfam" id="PF00931">
    <property type="entry name" value="NB-ARC"/>
    <property type="match status" value="1"/>
</dbReference>
<dbReference type="Gene3D" id="1.25.40.10">
    <property type="entry name" value="Tetratricopeptide repeat domain"/>
    <property type="match status" value="1"/>
</dbReference>
<evidence type="ECO:0000256" key="1">
    <source>
        <dbReference type="ARBA" id="ARBA00005820"/>
    </source>
</evidence>
<dbReference type="InterPro" id="IPR036388">
    <property type="entry name" value="WH-like_DNA-bd_sf"/>
</dbReference>
<dbReference type="InterPro" id="IPR005158">
    <property type="entry name" value="BTAD"/>
</dbReference>
<reference evidence="7" key="1">
    <citation type="submission" date="2021-04" db="EMBL/GenBank/DDBJ databases">
        <title>Genome based classification of Actinospica acidithermotolerans sp. nov., an actinobacterium isolated from an Indonesian hot spring.</title>
        <authorList>
            <person name="Kusuma A.B."/>
            <person name="Putra K.E."/>
            <person name="Nafisah S."/>
            <person name="Loh J."/>
            <person name="Nouioui I."/>
            <person name="Goodfellow M."/>
        </authorList>
    </citation>
    <scope>NUCLEOTIDE SEQUENCE</scope>
    <source>
        <strain evidence="7">CSCA 57</strain>
    </source>
</reference>
<keyword evidence="3 5" id="KW-0238">DNA-binding</keyword>
<protein>
    <submittedName>
        <fullName evidence="7">Winged helix-turn-helix domain-containing protein</fullName>
    </submittedName>
</protein>
<dbReference type="PANTHER" id="PTHR35807">
    <property type="entry name" value="TRANSCRIPTIONAL REGULATOR REDD-RELATED"/>
    <property type="match status" value="1"/>
</dbReference>
<accession>A0A941IW03</accession>
<dbReference type="InterPro" id="IPR027417">
    <property type="entry name" value="P-loop_NTPase"/>
</dbReference>
<sequence length="659" mass="69847">MRSAALAARPLAAGPHKQRVVLGTLLCRANQVVSVDALSEALWGDAPPRTAGKNIQVLISMLRKGLGGRPEDPARDADSEITLTHRHAGYVIEIGPRQLDALEFQEHVQAGRVAERAGDVAGAARALGTAVSLWRGPMLPELATVPIIATQARRLREQYLDAYESWAEAELALGHHAALLDGLNELARRHPFRERLRSAQMLALYRSGRRAEALAQYETMRQLLARELGLAPSPVLARLYASLIAGEAAAAEQPAALEPPRERAALVREEPQAPAERARVRLPRELTDFTGRRSATAALLEVLGDGGGNRVAVLSGPAGVGKSALAVHCAHRLADQYPHARVMARLRGPDGTALSISEVLGDLLHALVPDAEAPRGLDDRAGALRERTAQRRMLFVLDDAVTEVQVRHVLWAIGDSAALITSRRRLTGLEGATQHALGPLREPEAVELLGRLIGPARLAADPDSARRIAAACGGLPLAVRIAGAKLAGLRHLPLARFAERLADDGRLLEELTAGDLRIRPALALAHQDLSPGDQAVLASLAGAPGVCFTGGEAAALLGTALPQAESAIERLIEAHLVEALPMPDLGPATAVPDDLSELDGLGRFGGGSGSGFGGSGGPFSLSALSELSEEEDDVFAQTAEPLYRLLPLIRVFVREGYAR</sequence>
<dbReference type="CDD" id="cd15831">
    <property type="entry name" value="BTAD"/>
    <property type="match status" value="1"/>
</dbReference>
<dbReference type="GO" id="GO:0003677">
    <property type="term" value="F:DNA binding"/>
    <property type="evidence" value="ECO:0007669"/>
    <property type="project" value="UniProtKB-UniRule"/>
</dbReference>
<dbReference type="Pfam" id="PF00486">
    <property type="entry name" value="Trans_reg_C"/>
    <property type="match status" value="1"/>
</dbReference>
<evidence type="ECO:0000313" key="8">
    <source>
        <dbReference type="Proteomes" id="UP000675781"/>
    </source>
</evidence>
<organism evidence="7 8">
    <name type="scientific">Actinospica durhamensis</name>
    <dbReference type="NCBI Taxonomy" id="1508375"/>
    <lineage>
        <taxon>Bacteria</taxon>
        <taxon>Bacillati</taxon>
        <taxon>Actinomycetota</taxon>
        <taxon>Actinomycetes</taxon>
        <taxon>Catenulisporales</taxon>
        <taxon>Actinospicaceae</taxon>
        <taxon>Actinospica</taxon>
    </lineage>
</organism>
<comment type="caution">
    <text evidence="7">The sequence shown here is derived from an EMBL/GenBank/DDBJ whole genome shotgun (WGS) entry which is preliminary data.</text>
</comment>
<dbReference type="InterPro" id="IPR011990">
    <property type="entry name" value="TPR-like_helical_dom_sf"/>
</dbReference>
<dbReference type="SUPFAM" id="SSF46894">
    <property type="entry name" value="C-terminal effector domain of the bipartite response regulators"/>
    <property type="match status" value="1"/>
</dbReference>
<feature type="domain" description="OmpR/PhoB-type" evidence="6">
    <location>
        <begin position="1"/>
        <end position="94"/>
    </location>
</feature>